<proteinExistence type="predicted"/>
<dbReference type="AlphaFoldDB" id="A0A9N9I7K5"/>
<keyword evidence="2" id="KW-1185">Reference proteome</keyword>
<gene>
    <name evidence="1" type="ORF">ALEPTO_LOCUS12371</name>
</gene>
<sequence>LQSQQLNQRSHLQLRSDSTITTTKTTNKLVLNWSNIEQELILAEKGKTIEAFLVADSFLAERCKDDPLKSFRLSDKYNLPKSYKESSKLILDNLNVYRRKDEFKFLSEQAKSALYERRWEFDQGLKEIYSFVKRGKCGSLRHHNCGGIVSRFQHHELVGREIKNRISAVLVSQITAPSKILAALLRNPKQPKHQQSNSASMCAGINEWIEKKLLKHCGKFEPLECERIRIIRDFYIYIELDLLAK</sequence>
<organism evidence="1 2">
    <name type="scientific">Ambispora leptoticha</name>
    <dbReference type="NCBI Taxonomy" id="144679"/>
    <lineage>
        <taxon>Eukaryota</taxon>
        <taxon>Fungi</taxon>
        <taxon>Fungi incertae sedis</taxon>
        <taxon>Mucoromycota</taxon>
        <taxon>Glomeromycotina</taxon>
        <taxon>Glomeromycetes</taxon>
        <taxon>Archaeosporales</taxon>
        <taxon>Ambisporaceae</taxon>
        <taxon>Ambispora</taxon>
    </lineage>
</organism>
<protein>
    <submittedName>
        <fullName evidence="1">10769_t:CDS:1</fullName>
    </submittedName>
</protein>
<reference evidence="1" key="1">
    <citation type="submission" date="2021-06" db="EMBL/GenBank/DDBJ databases">
        <authorList>
            <person name="Kallberg Y."/>
            <person name="Tangrot J."/>
            <person name="Rosling A."/>
        </authorList>
    </citation>
    <scope>NUCLEOTIDE SEQUENCE</scope>
    <source>
        <strain evidence="1">FL130A</strain>
    </source>
</reference>
<dbReference type="EMBL" id="CAJVPS010027560">
    <property type="protein sequence ID" value="CAG8724263.1"/>
    <property type="molecule type" value="Genomic_DNA"/>
</dbReference>
<dbReference type="OrthoDB" id="3027208at2759"/>
<name>A0A9N9I7K5_9GLOM</name>
<evidence type="ECO:0000313" key="1">
    <source>
        <dbReference type="EMBL" id="CAG8724263.1"/>
    </source>
</evidence>
<evidence type="ECO:0000313" key="2">
    <source>
        <dbReference type="Proteomes" id="UP000789508"/>
    </source>
</evidence>
<accession>A0A9N9I7K5</accession>
<comment type="caution">
    <text evidence="1">The sequence shown here is derived from an EMBL/GenBank/DDBJ whole genome shotgun (WGS) entry which is preliminary data.</text>
</comment>
<dbReference type="Proteomes" id="UP000789508">
    <property type="component" value="Unassembled WGS sequence"/>
</dbReference>
<feature type="non-terminal residue" evidence="1">
    <location>
        <position position="1"/>
    </location>
</feature>